<proteinExistence type="predicted"/>
<dbReference type="InterPro" id="IPR000157">
    <property type="entry name" value="TIR_dom"/>
</dbReference>
<dbReference type="GO" id="GO:0007165">
    <property type="term" value="P:signal transduction"/>
    <property type="evidence" value="ECO:0007669"/>
    <property type="project" value="InterPro"/>
</dbReference>
<evidence type="ECO:0000256" key="1">
    <source>
        <dbReference type="SAM" id="MobiDB-lite"/>
    </source>
</evidence>
<evidence type="ECO:0000313" key="3">
    <source>
        <dbReference type="EMBL" id="QEV50431.1"/>
    </source>
</evidence>
<accession>A0AAE6TKA5</accession>
<name>A0AAE6TKA5_STRPT</name>
<dbReference type="Pfam" id="PF13676">
    <property type="entry name" value="TIR_2"/>
    <property type="match status" value="1"/>
</dbReference>
<feature type="compositionally biased region" description="Polar residues" evidence="1">
    <location>
        <begin position="194"/>
        <end position="208"/>
    </location>
</feature>
<dbReference type="Proteomes" id="UP000325458">
    <property type="component" value="Chromosome"/>
</dbReference>
<gene>
    <name evidence="3" type="ORF">CP981_00890</name>
</gene>
<protein>
    <submittedName>
        <fullName evidence="3">Toll/interleukin-1 receptor domain-containing protein</fullName>
    </submittedName>
</protein>
<dbReference type="AlphaFoldDB" id="A0AAE6TKA5"/>
<feature type="region of interest" description="Disordered" evidence="1">
    <location>
        <begin position="162"/>
        <end position="214"/>
    </location>
</feature>
<keyword evidence="3" id="KW-0675">Receptor</keyword>
<organism evidence="3 4">
    <name type="scientific">Streptomyces platensis</name>
    <dbReference type="NCBI Taxonomy" id="58346"/>
    <lineage>
        <taxon>Bacteria</taxon>
        <taxon>Bacillati</taxon>
        <taxon>Actinomycetota</taxon>
        <taxon>Actinomycetes</taxon>
        <taxon>Kitasatosporales</taxon>
        <taxon>Streptomycetaceae</taxon>
        <taxon>Streptomyces</taxon>
    </lineage>
</organism>
<feature type="compositionally biased region" description="Pro residues" evidence="1">
    <location>
        <begin position="169"/>
        <end position="180"/>
    </location>
</feature>
<dbReference type="KEGG" id="spla:CP981_00890"/>
<evidence type="ECO:0000313" key="4">
    <source>
        <dbReference type="Proteomes" id="UP000325458"/>
    </source>
</evidence>
<sequence length="214" mass="23828">MRKGRTIMAGVFINYRTGDGATAAVLLDEQLKEVFGPENVFRDRRTTQPGAHFPPELWRHLESCAVLLVLIGPNWLSLCDIDGRRRIDVPGDYVHDEIQRALSWRKTVIPVLIDSAELPKKEQLPADIAELTERQFMQLRVPYAHLDLPVITEALRSHVPVRRTEPLPDPRPAPPAPGAPQPGAHSTYHDCAVTNGSGNATVNQNRDAQSGDRQ</sequence>
<dbReference type="EMBL" id="CP023691">
    <property type="protein sequence ID" value="QEV50431.1"/>
    <property type="molecule type" value="Genomic_DNA"/>
</dbReference>
<dbReference type="PROSITE" id="PS50104">
    <property type="entry name" value="TIR"/>
    <property type="match status" value="1"/>
</dbReference>
<dbReference type="InterPro" id="IPR035897">
    <property type="entry name" value="Toll_tir_struct_dom_sf"/>
</dbReference>
<reference evidence="3 4" key="1">
    <citation type="submission" date="2017-09" db="EMBL/GenBank/DDBJ databases">
        <authorList>
            <person name="Lee N."/>
            <person name="Cho B.-K."/>
        </authorList>
    </citation>
    <scope>NUCLEOTIDE SEQUENCE [LARGE SCALE GENOMIC DNA]</scope>
    <source>
        <strain evidence="3 4">ATCC 23948</strain>
    </source>
</reference>
<feature type="domain" description="TIR" evidence="2">
    <location>
        <begin position="7"/>
        <end position="159"/>
    </location>
</feature>
<dbReference type="SUPFAM" id="SSF52200">
    <property type="entry name" value="Toll/Interleukin receptor TIR domain"/>
    <property type="match status" value="1"/>
</dbReference>
<evidence type="ECO:0000259" key="2">
    <source>
        <dbReference type="PROSITE" id="PS50104"/>
    </source>
</evidence>
<dbReference type="Gene3D" id="3.40.50.10140">
    <property type="entry name" value="Toll/interleukin-1 receptor homology (TIR) domain"/>
    <property type="match status" value="1"/>
</dbReference>